<dbReference type="Proteomes" id="UP000585474">
    <property type="component" value="Unassembled WGS sequence"/>
</dbReference>
<evidence type="ECO:0000313" key="2">
    <source>
        <dbReference type="EMBL" id="GFS29013.1"/>
    </source>
</evidence>
<protein>
    <submittedName>
        <fullName evidence="2">Uncharacterized protein</fullName>
    </submittedName>
</protein>
<accession>A0A7J0D7M2</accession>
<reference evidence="3" key="1">
    <citation type="submission" date="2019-07" db="EMBL/GenBank/DDBJ databases">
        <title>De Novo Assembly of kiwifruit Actinidia rufa.</title>
        <authorList>
            <person name="Sugita-Konishi S."/>
            <person name="Sato K."/>
            <person name="Mori E."/>
            <person name="Abe Y."/>
            <person name="Kisaki G."/>
            <person name="Hamano K."/>
            <person name="Suezawa K."/>
            <person name="Otani M."/>
            <person name="Fukuda T."/>
            <person name="Manabe T."/>
            <person name="Gomi K."/>
            <person name="Tabuchi M."/>
            <person name="Akimitsu K."/>
            <person name="Kataoka I."/>
        </authorList>
    </citation>
    <scope>NUCLEOTIDE SEQUENCE [LARGE SCALE GENOMIC DNA]</scope>
    <source>
        <strain evidence="3">cv. Fuchu</strain>
    </source>
</reference>
<dbReference type="AlphaFoldDB" id="A0A7J0D7M2"/>
<evidence type="ECO:0000313" key="3">
    <source>
        <dbReference type="Proteomes" id="UP000585474"/>
    </source>
</evidence>
<sequence>MSTMKTRGSSKKSKSKGNENVDYDSSQFSGKVEEKLYNRVWVRNGAVIERKLNLVMLQNSGIELPTSRGWISLTMFKVESILTLYQEFMANIKYNSVTEKGKERLTS</sequence>
<dbReference type="EMBL" id="BJWL01000067">
    <property type="protein sequence ID" value="GFS29013.1"/>
    <property type="molecule type" value="Genomic_DNA"/>
</dbReference>
<proteinExistence type="predicted"/>
<feature type="region of interest" description="Disordered" evidence="1">
    <location>
        <begin position="1"/>
        <end position="26"/>
    </location>
</feature>
<organism evidence="2 3">
    <name type="scientific">Actinidia rufa</name>
    <dbReference type="NCBI Taxonomy" id="165716"/>
    <lineage>
        <taxon>Eukaryota</taxon>
        <taxon>Viridiplantae</taxon>
        <taxon>Streptophyta</taxon>
        <taxon>Embryophyta</taxon>
        <taxon>Tracheophyta</taxon>
        <taxon>Spermatophyta</taxon>
        <taxon>Magnoliopsida</taxon>
        <taxon>eudicotyledons</taxon>
        <taxon>Gunneridae</taxon>
        <taxon>Pentapetalae</taxon>
        <taxon>asterids</taxon>
        <taxon>Ericales</taxon>
        <taxon>Actinidiaceae</taxon>
        <taxon>Actinidia</taxon>
    </lineage>
</organism>
<keyword evidence="3" id="KW-1185">Reference proteome</keyword>
<evidence type="ECO:0000256" key="1">
    <source>
        <dbReference type="SAM" id="MobiDB-lite"/>
    </source>
</evidence>
<gene>
    <name evidence="2" type="ORF">Acr_00g0004980</name>
</gene>
<comment type="caution">
    <text evidence="2">The sequence shown here is derived from an EMBL/GenBank/DDBJ whole genome shotgun (WGS) entry which is preliminary data.</text>
</comment>
<name>A0A7J0D7M2_9ERIC</name>